<reference evidence="3 4" key="1">
    <citation type="submission" date="2019-07" db="EMBL/GenBank/DDBJ databases">
        <title>Diversity of Bacteria from Kongsfjorden, Arctic.</title>
        <authorList>
            <person name="Yu Y."/>
        </authorList>
    </citation>
    <scope>NUCLEOTIDE SEQUENCE [LARGE SCALE GENOMIC DNA]</scope>
    <source>
        <strain evidence="3 4">SM1922</strain>
    </source>
</reference>
<evidence type="ECO:0000256" key="1">
    <source>
        <dbReference type="SAM" id="MobiDB-lite"/>
    </source>
</evidence>
<proteinExistence type="predicted"/>
<organism evidence="3 4">
    <name type="scientific">Vreelandella titanicae</name>
    <dbReference type="NCBI Taxonomy" id="664683"/>
    <lineage>
        <taxon>Bacteria</taxon>
        <taxon>Pseudomonadati</taxon>
        <taxon>Pseudomonadota</taxon>
        <taxon>Gammaproteobacteria</taxon>
        <taxon>Oceanospirillales</taxon>
        <taxon>Halomonadaceae</taxon>
        <taxon>Vreelandella</taxon>
    </lineage>
</organism>
<comment type="caution">
    <text evidence="3">The sequence shown here is derived from an EMBL/GenBank/DDBJ whole genome shotgun (WGS) entry which is preliminary data.</text>
</comment>
<dbReference type="AlphaFoldDB" id="A0A558J725"/>
<keyword evidence="2" id="KW-1133">Transmembrane helix</keyword>
<evidence type="ECO:0000313" key="3">
    <source>
        <dbReference type="EMBL" id="TVU89403.1"/>
    </source>
</evidence>
<keyword evidence="2" id="KW-0812">Transmembrane</keyword>
<accession>A0A558J725</accession>
<evidence type="ECO:0000256" key="2">
    <source>
        <dbReference type="SAM" id="Phobius"/>
    </source>
</evidence>
<evidence type="ECO:0000313" key="4">
    <source>
        <dbReference type="Proteomes" id="UP000317288"/>
    </source>
</evidence>
<feature type="compositionally biased region" description="Basic and acidic residues" evidence="1">
    <location>
        <begin position="1"/>
        <end position="10"/>
    </location>
</feature>
<protein>
    <submittedName>
        <fullName evidence="3">Uncharacterized protein</fullName>
    </submittedName>
</protein>
<dbReference type="Proteomes" id="UP000317288">
    <property type="component" value="Unassembled WGS sequence"/>
</dbReference>
<gene>
    <name evidence="3" type="ORF">FQP89_15550</name>
</gene>
<feature type="transmembrane region" description="Helical" evidence="2">
    <location>
        <begin position="126"/>
        <end position="145"/>
    </location>
</feature>
<dbReference type="EMBL" id="VNFE01000004">
    <property type="protein sequence ID" value="TVU89403.1"/>
    <property type="molecule type" value="Genomic_DNA"/>
</dbReference>
<feature type="region of interest" description="Disordered" evidence="1">
    <location>
        <begin position="1"/>
        <end position="20"/>
    </location>
</feature>
<name>A0A558J725_9GAMM</name>
<sequence>MKEEKDHKDQGSLSESQQEQLDVLIETMRRNLEEANVDPEVQQEALRTLSEVAKSAAYVSKEHFEAITRSAEARAKFFTEALSKSESKEEREAIYKLMSEADIRDSEERKSAAEKAADVLKFTAKCAGIAIVGIGGLTIAAIGWAKTKG</sequence>
<dbReference type="RefSeq" id="WP_144812706.1">
    <property type="nucleotide sequence ID" value="NZ_VNFE01000004.1"/>
</dbReference>
<keyword evidence="2" id="KW-0472">Membrane</keyword>